<dbReference type="Proteomes" id="UP000018890">
    <property type="component" value="Unassembled WGS sequence"/>
</dbReference>
<keyword evidence="2" id="KW-1185">Reference proteome</keyword>
<comment type="caution">
    <text evidence="1">The sequence shown here is derived from an EMBL/GenBank/DDBJ whole genome shotgun (WGS) entry which is preliminary data.</text>
</comment>
<evidence type="ECO:0000313" key="1">
    <source>
        <dbReference type="EMBL" id="GAE26885.1"/>
    </source>
</evidence>
<sequence>MKNCITSLLERKTPRSKEITNEISIRGEFDPQEDAWYYFTCGFKVSIPVHLLESVPKALTKLIEKYGNDSYDYSFNHAVLEFEAQENFETHVLEDHSEDSVISEEDGIANSFSILASKKVEIMELLQLPDNEEWAINMGINGCY</sequence>
<dbReference type="AlphaFoldDB" id="W4Q4K3"/>
<gene>
    <name evidence="1" type="ORF">JCM9140_2991</name>
</gene>
<organism evidence="1 2">
    <name type="scientific">Halalkalibacter wakoensis JCM 9140</name>
    <dbReference type="NCBI Taxonomy" id="1236970"/>
    <lineage>
        <taxon>Bacteria</taxon>
        <taxon>Bacillati</taxon>
        <taxon>Bacillota</taxon>
        <taxon>Bacilli</taxon>
        <taxon>Bacillales</taxon>
        <taxon>Bacillaceae</taxon>
        <taxon>Halalkalibacter</taxon>
    </lineage>
</organism>
<proteinExistence type="predicted"/>
<dbReference type="EMBL" id="BAUT01000034">
    <property type="protein sequence ID" value="GAE26885.1"/>
    <property type="molecule type" value="Genomic_DNA"/>
</dbReference>
<evidence type="ECO:0000313" key="2">
    <source>
        <dbReference type="Proteomes" id="UP000018890"/>
    </source>
</evidence>
<dbReference type="RefSeq" id="WP_034747225.1">
    <property type="nucleotide sequence ID" value="NZ_BAUT01000034.1"/>
</dbReference>
<protein>
    <submittedName>
        <fullName evidence="1">Uncharacterized protein</fullName>
    </submittedName>
</protein>
<accession>W4Q4K3</accession>
<name>W4Q4K3_9BACI</name>
<dbReference type="STRING" id="1236970.JCM9140_2991"/>
<reference evidence="1" key="1">
    <citation type="journal article" date="2014" name="Genome Announc.">
        <title>Draft Genome Sequences of Three Alkaliphilic Bacillus Strains, Bacillus wakoensis JCM 9140T, Bacillus akibai JCM 9157T, and Bacillus hemicellulosilyticus JCM 9152T.</title>
        <authorList>
            <person name="Yuki M."/>
            <person name="Oshima K."/>
            <person name="Suda W."/>
            <person name="Oshida Y."/>
            <person name="Kitamura K."/>
            <person name="Iida T."/>
            <person name="Hattori M."/>
            <person name="Ohkuma M."/>
        </authorList>
    </citation>
    <scope>NUCLEOTIDE SEQUENCE [LARGE SCALE GENOMIC DNA]</scope>
    <source>
        <strain evidence="1">JCM 9140</strain>
    </source>
</reference>